<keyword evidence="2" id="KW-1185">Reference proteome</keyword>
<comment type="caution">
    <text evidence="1">The sequence shown here is derived from an EMBL/GenBank/DDBJ whole genome shotgun (WGS) entry which is preliminary data.</text>
</comment>
<accession>A0ACB6ZU93</accession>
<feature type="non-terminal residue" evidence="1">
    <location>
        <position position="458"/>
    </location>
</feature>
<sequence>MPLPPQFRLHSYQSQGSPGHENMLSSIMGPEINIDHIRDLDKKIEEGTGDITQLKRTRNSLLNISARVPPEILGSIFRWRVVPNGDLPPSLSSRRGSYNFLRIASHTPELWSYWGSTLEEWSQRYKRSGTTPVDLHHSNTPFDGFLGDALRDRAEHDTIRSLYLLIDRTLLAFLLSALTPDGEDVRCSSIESISLQCWHGPYVDVSNFFTHYRFPKLRYLHLSTKVQISCWEHLGLHTAALTTLFLETRNPRSPSTVHLLSILASNPHLENLTLSEDVISDDNSGGSTIPKLTLKGSFHDVFQLLHRLDRPEAMDEMTLCNILGILGPYIRDHIQRDERFQDRLGITVHSNPDFVSIEASIVNTIEDRTQRVTLATFDATLSEDLSYHAQLQLCINFVTHTPGEHVVYFGGNLAMDAVKRIVPTMPKIKYLYLIRMPLADGFLQPDPDGPLANEKLLP</sequence>
<dbReference type="Proteomes" id="UP000886501">
    <property type="component" value="Unassembled WGS sequence"/>
</dbReference>
<organism evidence="1 2">
    <name type="scientific">Thelephora ganbajun</name>
    <name type="common">Ganba fungus</name>
    <dbReference type="NCBI Taxonomy" id="370292"/>
    <lineage>
        <taxon>Eukaryota</taxon>
        <taxon>Fungi</taxon>
        <taxon>Dikarya</taxon>
        <taxon>Basidiomycota</taxon>
        <taxon>Agaricomycotina</taxon>
        <taxon>Agaricomycetes</taxon>
        <taxon>Thelephorales</taxon>
        <taxon>Thelephoraceae</taxon>
        <taxon>Thelephora</taxon>
    </lineage>
</organism>
<proteinExistence type="predicted"/>
<name>A0ACB6ZU93_THEGA</name>
<gene>
    <name evidence="1" type="ORF">BDM02DRAFT_3107987</name>
</gene>
<reference evidence="1" key="2">
    <citation type="journal article" date="2020" name="Nat. Commun.">
        <title>Large-scale genome sequencing of mycorrhizal fungi provides insights into the early evolution of symbiotic traits.</title>
        <authorList>
            <person name="Miyauchi S."/>
            <person name="Kiss E."/>
            <person name="Kuo A."/>
            <person name="Drula E."/>
            <person name="Kohler A."/>
            <person name="Sanchez-Garcia M."/>
            <person name="Morin E."/>
            <person name="Andreopoulos B."/>
            <person name="Barry K.W."/>
            <person name="Bonito G."/>
            <person name="Buee M."/>
            <person name="Carver A."/>
            <person name="Chen C."/>
            <person name="Cichocki N."/>
            <person name="Clum A."/>
            <person name="Culley D."/>
            <person name="Crous P.W."/>
            <person name="Fauchery L."/>
            <person name="Girlanda M."/>
            <person name="Hayes R.D."/>
            <person name="Keri Z."/>
            <person name="LaButti K."/>
            <person name="Lipzen A."/>
            <person name="Lombard V."/>
            <person name="Magnuson J."/>
            <person name="Maillard F."/>
            <person name="Murat C."/>
            <person name="Nolan M."/>
            <person name="Ohm R.A."/>
            <person name="Pangilinan J."/>
            <person name="Pereira M.F."/>
            <person name="Perotto S."/>
            <person name="Peter M."/>
            <person name="Pfister S."/>
            <person name="Riley R."/>
            <person name="Sitrit Y."/>
            <person name="Stielow J.B."/>
            <person name="Szollosi G."/>
            <person name="Zifcakova L."/>
            <person name="Stursova M."/>
            <person name="Spatafora J.W."/>
            <person name="Tedersoo L."/>
            <person name="Vaario L.M."/>
            <person name="Yamada A."/>
            <person name="Yan M."/>
            <person name="Wang P."/>
            <person name="Xu J."/>
            <person name="Bruns T."/>
            <person name="Baldrian P."/>
            <person name="Vilgalys R."/>
            <person name="Dunand C."/>
            <person name="Henrissat B."/>
            <person name="Grigoriev I.V."/>
            <person name="Hibbett D."/>
            <person name="Nagy L.G."/>
            <person name="Martin F.M."/>
        </authorList>
    </citation>
    <scope>NUCLEOTIDE SEQUENCE</scope>
    <source>
        <strain evidence="1">P2</strain>
    </source>
</reference>
<evidence type="ECO:0000313" key="2">
    <source>
        <dbReference type="Proteomes" id="UP000886501"/>
    </source>
</evidence>
<dbReference type="EMBL" id="MU117964">
    <property type="protein sequence ID" value="KAF9653365.1"/>
    <property type="molecule type" value="Genomic_DNA"/>
</dbReference>
<protein>
    <submittedName>
        <fullName evidence="1">Uncharacterized protein</fullName>
    </submittedName>
</protein>
<reference evidence="1" key="1">
    <citation type="submission" date="2019-10" db="EMBL/GenBank/DDBJ databases">
        <authorList>
            <consortium name="DOE Joint Genome Institute"/>
            <person name="Kuo A."/>
            <person name="Miyauchi S."/>
            <person name="Kiss E."/>
            <person name="Drula E."/>
            <person name="Kohler A."/>
            <person name="Sanchez-Garcia M."/>
            <person name="Andreopoulos B."/>
            <person name="Barry K.W."/>
            <person name="Bonito G."/>
            <person name="Buee M."/>
            <person name="Carver A."/>
            <person name="Chen C."/>
            <person name="Cichocki N."/>
            <person name="Clum A."/>
            <person name="Culley D."/>
            <person name="Crous P.W."/>
            <person name="Fauchery L."/>
            <person name="Girlanda M."/>
            <person name="Hayes R."/>
            <person name="Keri Z."/>
            <person name="Labutti K."/>
            <person name="Lipzen A."/>
            <person name="Lombard V."/>
            <person name="Magnuson J."/>
            <person name="Maillard F."/>
            <person name="Morin E."/>
            <person name="Murat C."/>
            <person name="Nolan M."/>
            <person name="Ohm R."/>
            <person name="Pangilinan J."/>
            <person name="Pereira M."/>
            <person name="Perotto S."/>
            <person name="Peter M."/>
            <person name="Riley R."/>
            <person name="Sitrit Y."/>
            <person name="Stielow B."/>
            <person name="Szollosi G."/>
            <person name="Zifcakova L."/>
            <person name="Stursova M."/>
            <person name="Spatafora J.W."/>
            <person name="Tedersoo L."/>
            <person name="Vaario L.-M."/>
            <person name="Yamada A."/>
            <person name="Yan M."/>
            <person name="Wang P."/>
            <person name="Xu J."/>
            <person name="Bruns T."/>
            <person name="Baldrian P."/>
            <person name="Vilgalys R."/>
            <person name="Henrissat B."/>
            <person name="Grigoriev I.V."/>
            <person name="Hibbett D."/>
            <person name="Nagy L.G."/>
            <person name="Martin F.M."/>
        </authorList>
    </citation>
    <scope>NUCLEOTIDE SEQUENCE</scope>
    <source>
        <strain evidence="1">P2</strain>
    </source>
</reference>
<evidence type="ECO:0000313" key="1">
    <source>
        <dbReference type="EMBL" id="KAF9653365.1"/>
    </source>
</evidence>